<dbReference type="OrthoDB" id="1793171at2"/>
<proteinExistence type="predicted"/>
<dbReference type="InterPro" id="IPR036551">
    <property type="entry name" value="Flavin_trans-like"/>
</dbReference>
<evidence type="ECO:0000313" key="2">
    <source>
        <dbReference type="Proteomes" id="UP000238916"/>
    </source>
</evidence>
<dbReference type="EMBL" id="OMOF01000032">
    <property type="protein sequence ID" value="SPF33998.1"/>
    <property type="molecule type" value="Genomic_DNA"/>
</dbReference>
<evidence type="ECO:0000313" key="1">
    <source>
        <dbReference type="EMBL" id="SPF33998.1"/>
    </source>
</evidence>
<sequence length="267" mass="29989">MNEELINQIVRRILSEPDFQRLMPGTNESTMAVKPDGLVILNFVPDLEQTLKAVKLRWGAEYTLHILPSTSVSATKPGIPEGMNWITPQDALSKGDWQKIMIPACSPNTLAKAALGIRDNPLCEIIGRGITRGIPLVLVTERLGFTLQTPPTYRELYEGYLKDLQSYGVLIYPTLEDERGMIKDQDTDRAPSVGKRRMAGEETGVSMDGPAQEGIRYEKKYLADKDAYGFPEESIVIVKRLTVISPLARDTLKMRRIDLRQEMEGRL</sequence>
<protein>
    <recommendedName>
        <fullName evidence="3">Flavoprotein domain-containing protein</fullName>
    </recommendedName>
</protein>
<gene>
    <name evidence="1" type="ORF">SBF1_1270016</name>
</gene>
<reference evidence="2" key="1">
    <citation type="submission" date="2018-02" db="EMBL/GenBank/DDBJ databases">
        <authorList>
            <person name="Hausmann B."/>
        </authorList>
    </citation>
    <scope>NUCLEOTIDE SEQUENCE [LARGE SCALE GENOMIC DNA]</scope>
    <source>
        <strain evidence="2">Peat soil MAG SbF1</strain>
    </source>
</reference>
<dbReference type="Gene3D" id="3.40.50.1950">
    <property type="entry name" value="Flavin prenyltransferase-like"/>
    <property type="match status" value="1"/>
</dbReference>
<dbReference type="Proteomes" id="UP000238916">
    <property type="component" value="Unassembled WGS sequence"/>
</dbReference>
<evidence type="ECO:0008006" key="3">
    <source>
        <dbReference type="Google" id="ProtNLM"/>
    </source>
</evidence>
<dbReference type="SUPFAM" id="SSF52507">
    <property type="entry name" value="Homo-oligomeric flavin-containing Cys decarboxylases, HFCD"/>
    <property type="match status" value="1"/>
</dbReference>
<accession>A0A2U3K2Z8</accession>
<dbReference type="AlphaFoldDB" id="A0A2U3K2Z8"/>
<organism evidence="1 2">
    <name type="scientific">Candidatus Desulfosporosinus infrequens</name>
    <dbReference type="NCBI Taxonomy" id="2043169"/>
    <lineage>
        <taxon>Bacteria</taxon>
        <taxon>Bacillati</taxon>
        <taxon>Bacillota</taxon>
        <taxon>Clostridia</taxon>
        <taxon>Eubacteriales</taxon>
        <taxon>Desulfitobacteriaceae</taxon>
        <taxon>Desulfosporosinus</taxon>
    </lineage>
</organism>
<dbReference type="GO" id="GO:0003824">
    <property type="term" value="F:catalytic activity"/>
    <property type="evidence" value="ECO:0007669"/>
    <property type="project" value="InterPro"/>
</dbReference>
<name>A0A2U3K2Z8_9FIRM</name>